<comment type="caution">
    <text evidence="1">The sequence shown here is derived from an EMBL/GenBank/DDBJ whole genome shotgun (WGS) entry which is preliminary data.</text>
</comment>
<evidence type="ECO:0000313" key="1">
    <source>
        <dbReference type="EMBL" id="GGM40489.1"/>
    </source>
</evidence>
<evidence type="ECO:0008006" key="3">
    <source>
        <dbReference type="Google" id="ProtNLM"/>
    </source>
</evidence>
<organism evidence="1 2">
    <name type="scientific">Dactylosporangium sucinum</name>
    <dbReference type="NCBI Taxonomy" id="1424081"/>
    <lineage>
        <taxon>Bacteria</taxon>
        <taxon>Bacillati</taxon>
        <taxon>Actinomycetota</taxon>
        <taxon>Actinomycetes</taxon>
        <taxon>Micromonosporales</taxon>
        <taxon>Micromonosporaceae</taxon>
        <taxon>Dactylosporangium</taxon>
    </lineage>
</organism>
<gene>
    <name evidence="1" type="ORF">GCM10007977_047380</name>
</gene>
<reference evidence="1" key="2">
    <citation type="submission" date="2020-09" db="EMBL/GenBank/DDBJ databases">
        <authorList>
            <person name="Sun Q."/>
            <person name="Ohkuma M."/>
        </authorList>
    </citation>
    <scope>NUCLEOTIDE SEQUENCE</scope>
    <source>
        <strain evidence="1">JCM 19831</strain>
    </source>
</reference>
<dbReference type="AlphaFoldDB" id="A0A917WY87"/>
<dbReference type="Gene3D" id="1.25.40.10">
    <property type="entry name" value="Tetratricopeptide repeat domain"/>
    <property type="match status" value="4"/>
</dbReference>
<dbReference type="EMBL" id="BMPI01000023">
    <property type="protein sequence ID" value="GGM40489.1"/>
    <property type="molecule type" value="Genomic_DNA"/>
</dbReference>
<dbReference type="Pfam" id="PF13374">
    <property type="entry name" value="TPR_10"/>
    <property type="match status" value="2"/>
</dbReference>
<dbReference type="PANTHER" id="PTHR19959">
    <property type="entry name" value="KINESIN LIGHT CHAIN"/>
    <property type="match status" value="1"/>
</dbReference>
<dbReference type="RefSeq" id="WP_190252100.1">
    <property type="nucleotide sequence ID" value="NZ_BMPI01000023.1"/>
</dbReference>
<reference evidence="1" key="1">
    <citation type="journal article" date="2014" name="Int. J. Syst. Evol. Microbiol.">
        <title>Complete genome sequence of Corynebacterium casei LMG S-19264T (=DSM 44701T), isolated from a smear-ripened cheese.</title>
        <authorList>
            <consortium name="US DOE Joint Genome Institute (JGI-PGF)"/>
            <person name="Walter F."/>
            <person name="Albersmeier A."/>
            <person name="Kalinowski J."/>
            <person name="Ruckert C."/>
        </authorList>
    </citation>
    <scope>NUCLEOTIDE SEQUENCE</scope>
    <source>
        <strain evidence="1">JCM 19831</strain>
    </source>
</reference>
<evidence type="ECO:0000313" key="2">
    <source>
        <dbReference type="Proteomes" id="UP000642070"/>
    </source>
</evidence>
<dbReference type="InterPro" id="IPR019734">
    <property type="entry name" value="TPR_rpt"/>
</dbReference>
<protein>
    <recommendedName>
        <fullName evidence="3">Tetratricopeptide repeat protein</fullName>
    </recommendedName>
</protein>
<dbReference type="SUPFAM" id="SSF48452">
    <property type="entry name" value="TPR-like"/>
    <property type="match status" value="3"/>
</dbReference>
<keyword evidence="2" id="KW-1185">Reference proteome</keyword>
<dbReference type="SMART" id="SM00028">
    <property type="entry name" value="TPR"/>
    <property type="match status" value="12"/>
</dbReference>
<dbReference type="InterPro" id="IPR011990">
    <property type="entry name" value="TPR-like_helical_dom_sf"/>
</dbReference>
<accession>A0A917WY87</accession>
<name>A0A917WY87_9ACTN</name>
<sequence>MSGRINPYLERYLGEHASRAGRPGLDGLRELAARHPALTDRLGEALEAAALDYRLAGRLDDAVGTGREAVQVLSELPASPARSNLLLAALEGLAASYAALGDVERGEQTIMELDRLRRRLSAGPASDTVRSHSFASDRAWQAPSQALETLRRRVRIYERLAATDPGHWPELAGALDDLAEALAAAGERHAAARVAEQHVEVCRDLRRVGAADEHALAAALTGAARLQFDAGRPRRAASFAAQAIEMYRALPSGPATTDGLATALAVQGLVHSDSGEARAAVRCLQEAVELRRDLPPEVAETEDARRRLALALHDLGVVLSESGERLDAIRPATEAVGLMRQLTADGPSSVQLAGMLVTLAQRYRDVGRFAQAVALCEEAVSVTRGQDGGGTTGVLALALDTLGALYQDTSDYAAAVPAAEEAVTLLRTLADDRDDDVALASALNNLASAYRRTGRAEESRTAAVEAVAMVRAIAGVRPAYRTNLAVALNNLAGADAEDGRLESAARAADEGLALCRELAGADPGNTPLLMAALATTARIFLGLGRLAEAAASAEEAVATARALAADNPAAFAMELARCTLDLSRVRGAAGDLENAAALAESVVATFAEHGDRRGLLECHQHLGALAMRRGRPDEAETHHRSAADLAVELDDRAAAATANLALARIAADRGDVDQAYEYGAEALAAAEEAGELRPRADAASLLGTLVRAAGDPATAVVLHIHAMMLHLADDDTGCARDEARQLRDLRTTLGGPRFDEAAIARLDAQDVPVVHQLIDDLTRSPDD</sequence>
<dbReference type="PANTHER" id="PTHR19959:SF119">
    <property type="entry name" value="FUNGAL LIPASE-LIKE DOMAIN-CONTAINING PROTEIN"/>
    <property type="match status" value="1"/>
</dbReference>
<dbReference type="Proteomes" id="UP000642070">
    <property type="component" value="Unassembled WGS sequence"/>
</dbReference>
<proteinExistence type="predicted"/>
<dbReference type="Pfam" id="PF13424">
    <property type="entry name" value="TPR_12"/>
    <property type="match status" value="1"/>
</dbReference>